<dbReference type="Pfam" id="PF10014">
    <property type="entry name" value="2OG-Fe_Oxy_2"/>
    <property type="match status" value="1"/>
</dbReference>
<protein>
    <recommendedName>
        <fullName evidence="3">Agglutination protein</fullName>
    </recommendedName>
</protein>
<accession>A0A1I5RCH5</accession>
<evidence type="ECO:0000313" key="1">
    <source>
        <dbReference type="EMBL" id="SFP56244.1"/>
    </source>
</evidence>
<organism evidence="1 2">
    <name type="scientific">Enterovibrio norvegicus DSM 15893</name>
    <dbReference type="NCBI Taxonomy" id="1121869"/>
    <lineage>
        <taxon>Bacteria</taxon>
        <taxon>Pseudomonadati</taxon>
        <taxon>Pseudomonadota</taxon>
        <taxon>Gammaproteobacteria</taxon>
        <taxon>Vibrionales</taxon>
        <taxon>Vibrionaceae</taxon>
        <taxon>Enterovibrio</taxon>
    </lineage>
</organism>
<dbReference type="GeneID" id="35870896"/>
<dbReference type="RefSeq" id="WP_017010549.1">
    <property type="nucleotide sequence ID" value="NZ_FOWR01000017.1"/>
</dbReference>
<dbReference type="Proteomes" id="UP000182692">
    <property type="component" value="Unassembled WGS sequence"/>
</dbReference>
<dbReference type="STRING" id="1121869.SAMN03084138_02526"/>
<gene>
    <name evidence="1" type="ORF">SAMN03084138_02526</name>
</gene>
<dbReference type="InterPro" id="IPR018724">
    <property type="entry name" value="2OG-Fe_dioxygenase"/>
</dbReference>
<dbReference type="EMBL" id="FOWR01000017">
    <property type="protein sequence ID" value="SFP56244.1"/>
    <property type="molecule type" value="Genomic_DNA"/>
</dbReference>
<dbReference type="Gene3D" id="2.60.120.620">
    <property type="entry name" value="q2cbj1_9rhob like domain"/>
    <property type="match status" value="1"/>
</dbReference>
<evidence type="ECO:0008006" key="3">
    <source>
        <dbReference type="Google" id="ProtNLM"/>
    </source>
</evidence>
<reference evidence="1 2" key="1">
    <citation type="submission" date="2016-10" db="EMBL/GenBank/DDBJ databases">
        <authorList>
            <person name="de Groot N.N."/>
        </authorList>
    </citation>
    <scope>NUCLEOTIDE SEQUENCE [LARGE SCALE GENOMIC DNA]</scope>
    <source>
        <strain evidence="1 2">DSM 15893</strain>
    </source>
</reference>
<sequence length="211" mass="24294">MYHPDYLMQLCHISDHAVRELEPSFAALPTTPYADGQYRLRRYSVVRCQDGDVHQMQHHTFMQSQDINHHQGGVVRNFEELTSDVIHSQGLFELCQLFKDNNELNDEQDIEIHQMRVITVDDITPVSPEGIHQDGFDHIAIAAIHRENVQGGEILVYKDKTERPFFSLAMNDGDVALLDDHAVWHNANPIRPLNPHHQGHVDLFVLTAREH</sequence>
<evidence type="ECO:0000313" key="2">
    <source>
        <dbReference type="Proteomes" id="UP000182692"/>
    </source>
</evidence>
<name>A0A1I5RCH5_9GAMM</name>
<dbReference type="OrthoDB" id="6681382at2"/>
<proteinExistence type="predicted"/>
<dbReference type="GO" id="GO:0051213">
    <property type="term" value="F:dioxygenase activity"/>
    <property type="evidence" value="ECO:0007669"/>
    <property type="project" value="InterPro"/>
</dbReference>
<dbReference type="AlphaFoldDB" id="A0A1I5RCH5"/>